<sequence>MRHLFIIGIGAGHPDYITIQAVKALNLVDIFFFMNKGDSKDELVRLRKDICERYIEHHPYRIVESVDPIRDESIPDYKTRVQQWHLERVQIYEDLIANELSEDATGAFLIWGDPSLYDSTLRIIDQIVARANVPFTYDVIPGITSPQALAARHRIPLHDIGESILITTGRHLASGKPIEPENILVMLDGHAAYKDIPDQQTQIYWGAYLGMENEILLSGTLEETAPKIEAARAEARERNGWIMDTYLLSKPAN</sequence>
<dbReference type="Gene3D" id="3.30.950.10">
    <property type="entry name" value="Methyltransferase, Cobalt-precorrin-4 Transmethylase, Domain 2"/>
    <property type="match status" value="1"/>
</dbReference>
<dbReference type="EC" id="2.1.1.152" evidence="7"/>
<accession>E8X6S8</accession>
<dbReference type="GO" id="GO:0043819">
    <property type="term" value="F:precorrin-6A synthase (deacetylating) activity"/>
    <property type="evidence" value="ECO:0007669"/>
    <property type="project" value="UniProtKB-EC"/>
</dbReference>
<evidence type="ECO:0000256" key="5">
    <source>
        <dbReference type="ARBA" id="ARBA00022691"/>
    </source>
</evidence>
<keyword evidence="5" id="KW-0949">S-adenosyl-L-methionine</keyword>
<evidence type="ECO:0000313" key="7">
    <source>
        <dbReference type="EMBL" id="ADW71228.1"/>
    </source>
</evidence>
<dbReference type="Proteomes" id="UP000000343">
    <property type="component" value="Plasmid pACIX902"/>
</dbReference>
<dbReference type="PIRSF" id="PIRSF036525">
    <property type="entry name" value="CobF"/>
    <property type="match status" value="1"/>
</dbReference>
<dbReference type="CDD" id="cd11643">
    <property type="entry name" value="Precorrin-6A-synthase"/>
    <property type="match status" value="1"/>
</dbReference>
<dbReference type="InterPro" id="IPR035996">
    <property type="entry name" value="4pyrrol_Methylase_sf"/>
</dbReference>
<dbReference type="PANTHER" id="PTHR43467">
    <property type="entry name" value="COBALT-PRECORRIN-2 C(20)-METHYLTRANSFERASE"/>
    <property type="match status" value="1"/>
</dbReference>
<dbReference type="OrthoDB" id="9804789at2"/>
<evidence type="ECO:0000313" key="8">
    <source>
        <dbReference type="Proteomes" id="UP000000343"/>
    </source>
</evidence>
<dbReference type="InterPro" id="IPR014777">
    <property type="entry name" value="4pyrrole_Mease_sub1"/>
</dbReference>
<reference evidence="8" key="1">
    <citation type="submission" date="2011-01" db="EMBL/GenBank/DDBJ databases">
        <title>Complete sequence of plasmid2 of Acidobacterium sp. MP5ACTX9.</title>
        <authorList>
            <consortium name="US DOE Joint Genome Institute"/>
            <person name="Lucas S."/>
            <person name="Copeland A."/>
            <person name="Lapidus A."/>
            <person name="Cheng J.-F."/>
            <person name="Goodwin L."/>
            <person name="Pitluck S."/>
            <person name="Teshima H."/>
            <person name="Detter J.C."/>
            <person name="Han C."/>
            <person name="Tapia R."/>
            <person name="Land M."/>
            <person name="Hauser L."/>
            <person name="Kyrpides N."/>
            <person name="Ivanova N."/>
            <person name="Ovchinnikova G."/>
            <person name="Pagani I."/>
            <person name="Rawat S.R."/>
            <person name="Mannisto M."/>
            <person name="Haggblom M.M."/>
            <person name="Woyke T."/>
        </authorList>
    </citation>
    <scope>NUCLEOTIDE SEQUENCE [LARGE SCALE GENOMIC DNA]</scope>
    <source>
        <strain evidence="8">MP5ACTX9</strain>
        <plasmid evidence="8">Plasmid pACIX902</plasmid>
    </source>
</reference>
<dbReference type="Gene3D" id="3.40.1010.10">
    <property type="entry name" value="Cobalt-precorrin-4 Transmethylase, Domain 1"/>
    <property type="match status" value="1"/>
</dbReference>
<dbReference type="PANTHER" id="PTHR43467:SF1">
    <property type="entry name" value="PRECORRIN-6A SYNTHASE [DEACETYLATING]"/>
    <property type="match status" value="1"/>
</dbReference>
<dbReference type="KEGG" id="acm:AciX9_3952"/>
<dbReference type="RefSeq" id="WP_013582246.1">
    <property type="nucleotide sequence ID" value="NC_015065.1"/>
</dbReference>
<keyword evidence="8" id="KW-1185">Reference proteome</keyword>
<keyword evidence="4 7" id="KW-0808">Transferase</keyword>
<organism evidence="8">
    <name type="scientific">Granulicella tundricola (strain ATCC BAA-1859 / DSM 23138 / MP5ACTX9)</name>
    <dbReference type="NCBI Taxonomy" id="1198114"/>
    <lineage>
        <taxon>Bacteria</taxon>
        <taxon>Pseudomonadati</taxon>
        <taxon>Acidobacteriota</taxon>
        <taxon>Terriglobia</taxon>
        <taxon>Terriglobales</taxon>
        <taxon>Acidobacteriaceae</taxon>
        <taxon>Granulicella</taxon>
    </lineage>
</organism>
<name>E8X6S8_GRATM</name>
<proteinExistence type="predicted"/>
<dbReference type="InterPro" id="IPR012797">
    <property type="entry name" value="CobF"/>
</dbReference>
<keyword evidence="7" id="KW-0614">Plasmid</keyword>
<feature type="domain" description="Tetrapyrrole methylase" evidence="6">
    <location>
        <begin position="4"/>
        <end position="223"/>
    </location>
</feature>
<dbReference type="NCBIfam" id="TIGR02434">
    <property type="entry name" value="CobF"/>
    <property type="match status" value="1"/>
</dbReference>
<dbReference type="SUPFAM" id="SSF53790">
    <property type="entry name" value="Tetrapyrrole methylase"/>
    <property type="match status" value="1"/>
</dbReference>
<evidence type="ECO:0000256" key="3">
    <source>
        <dbReference type="ARBA" id="ARBA00022603"/>
    </source>
</evidence>
<protein>
    <submittedName>
        <fullName evidence="7">Precorrin-6A synthase (Deacetylating)</fullName>
        <ecNumber evidence="7">2.1.1.152</ecNumber>
    </submittedName>
</protein>
<dbReference type="GO" id="GO:0032259">
    <property type="term" value="P:methylation"/>
    <property type="evidence" value="ECO:0007669"/>
    <property type="project" value="UniProtKB-KW"/>
</dbReference>
<dbReference type="Pfam" id="PF00590">
    <property type="entry name" value="TP_methylase"/>
    <property type="match status" value="1"/>
</dbReference>
<gene>
    <name evidence="7" type="ordered locus">AciX9_3952</name>
</gene>
<dbReference type="InterPro" id="IPR000878">
    <property type="entry name" value="4pyrrol_Mease"/>
</dbReference>
<evidence type="ECO:0000256" key="4">
    <source>
        <dbReference type="ARBA" id="ARBA00022679"/>
    </source>
</evidence>
<dbReference type="InterPro" id="IPR014776">
    <property type="entry name" value="4pyrrole_Mease_sub2"/>
</dbReference>
<evidence type="ECO:0000259" key="6">
    <source>
        <dbReference type="Pfam" id="PF00590"/>
    </source>
</evidence>
<dbReference type="EMBL" id="CP002482">
    <property type="protein sequence ID" value="ADW71228.1"/>
    <property type="molecule type" value="Genomic_DNA"/>
</dbReference>
<comment type="pathway">
    <text evidence="1">Cofactor biosynthesis; adenosylcobalamin biosynthesis.</text>
</comment>
<dbReference type="HOGENOM" id="CLU_098653_0_0_0"/>
<evidence type="ECO:0000256" key="1">
    <source>
        <dbReference type="ARBA" id="ARBA00004953"/>
    </source>
</evidence>
<dbReference type="AlphaFoldDB" id="E8X6S8"/>
<dbReference type="GO" id="GO:0009236">
    <property type="term" value="P:cobalamin biosynthetic process"/>
    <property type="evidence" value="ECO:0007669"/>
    <property type="project" value="UniProtKB-KW"/>
</dbReference>
<geneLocation type="plasmid" evidence="7 8">
    <name>pACIX902</name>
</geneLocation>
<evidence type="ECO:0000256" key="2">
    <source>
        <dbReference type="ARBA" id="ARBA00022573"/>
    </source>
</evidence>
<keyword evidence="2" id="KW-0169">Cobalamin biosynthesis</keyword>
<keyword evidence="3 7" id="KW-0489">Methyltransferase</keyword>